<gene>
    <name evidence="9" type="ORF">CP980_15220</name>
</gene>
<feature type="region of interest" description="Disordered" evidence="6">
    <location>
        <begin position="1"/>
        <end position="127"/>
    </location>
</feature>
<feature type="transmembrane region" description="Helical" evidence="7">
    <location>
        <begin position="364"/>
        <end position="386"/>
    </location>
</feature>
<evidence type="ECO:0000313" key="9">
    <source>
        <dbReference type="EMBL" id="QEV46270.1"/>
    </source>
</evidence>
<dbReference type="Proteomes" id="UP000325563">
    <property type="component" value="Chromosome"/>
</dbReference>
<dbReference type="KEGG" id="svn:CP980_15220"/>
<evidence type="ECO:0000256" key="4">
    <source>
        <dbReference type="ARBA" id="ARBA00022989"/>
    </source>
</evidence>
<feature type="domain" description="Major facilitator superfamily (MFS) profile" evidence="8">
    <location>
        <begin position="293"/>
        <end position="513"/>
    </location>
</feature>
<evidence type="ECO:0000256" key="2">
    <source>
        <dbReference type="ARBA" id="ARBA00022475"/>
    </source>
</evidence>
<feature type="transmembrane region" description="Helical" evidence="7">
    <location>
        <begin position="299"/>
        <end position="322"/>
    </location>
</feature>
<keyword evidence="10" id="KW-1185">Reference proteome</keyword>
<dbReference type="Gene3D" id="1.20.1250.20">
    <property type="entry name" value="MFS general substrate transporter like domains"/>
    <property type="match status" value="1"/>
</dbReference>
<evidence type="ECO:0000313" key="10">
    <source>
        <dbReference type="Proteomes" id="UP000325563"/>
    </source>
</evidence>
<feature type="compositionally biased region" description="Basic residues" evidence="6">
    <location>
        <begin position="63"/>
        <end position="82"/>
    </location>
</feature>
<feature type="compositionally biased region" description="Basic and acidic residues" evidence="6">
    <location>
        <begin position="44"/>
        <end position="53"/>
    </location>
</feature>
<keyword evidence="3 7" id="KW-0812">Transmembrane</keyword>
<accession>A0A5J6J603</accession>
<keyword evidence="5 7" id="KW-0472">Membrane</keyword>
<organism evidence="9 10">
    <name type="scientific">Streptomyces vinaceus</name>
    <dbReference type="NCBI Taxonomy" id="1960"/>
    <lineage>
        <taxon>Bacteria</taxon>
        <taxon>Bacillati</taxon>
        <taxon>Actinomycetota</taxon>
        <taxon>Actinomycetes</taxon>
        <taxon>Kitasatosporales</taxon>
        <taxon>Streptomycetaceae</taxon>
        <taxon>Streptomyces</taxon>
    </lineage>
</organism>
<evidence type="ECO:0000259" key="8">
    <source>
        <dbReference type="PROSITE" id="PS50850"/>
    </source>
</evidence>
<dbReference type="InterPro" id="IPR020846">
    <property type="entry name" value="MFS_dom"/>
</dbReference>
<dbReference type="PROSITE" id="PS50850">
    <property type="entry name" value="MFS"/>
    <property type="match status" value="1"/>
</dbReference>
<dbReference type="AlphaFoldDB" id="A0A5J6J603"/>
<feature type="transmembrane region" description="Helical" evidence="7">
    <location>
        <begin position="433"/>
        <end position="455"/>
    </location>
</feature>
<evidence type="ECO:0000256" key="7">
    <source>
        <dbReference type="SAM" id="Phobius"/>
    </source>
</evidence>
<feature type="transmembrane region" description="Helical" evidence="7">
    <location>
        <begin position="392"/>
        <end position="412"/>
    </location>
</feature>
<comment type="subcellular location">
    <subcellularLocation>
        <location evidence="1">Cell membrane</location>
        <topology evidence="1">Multi-pass membrane protein</topology>
    </subcellularLocation>
</comment>
<dbReference type="Pfam" id="PF07690">
    <property type="entry name" value="MFS_1"/>
    <property type="match status" value="1"/>
</dbReference>
<dbReference type="GO" id="GO:0005886">
    <property type="term" value="C:plasma membrane"/>
    <property type="evidence" value="ECO:0007669"/>
    <property type="project" value="UniProtKB-SubCell"/>
</dbReference>
<feature type="transmembrane region" description="Helical" evidence="7">
    <location>
        <begin position="147"/>
        <end position="167"/>
    </location>
</feature>
<evidence type="ECO:0000256" key="6">
    <source>
        <dbReference type="SAM" id="MobiDB-lite"/>
    </source>
</evidence>
<feature type="transmembrane region" description="Helical" evidence="7">
    <location>
        <begin position="461"/>
        <end position="480"/>
    </location>
</feature>
<feature type="compositionally biased region" description="Basic residues" evidence="6">
    <location>
        <begin position="115"/>
        <end position="127"/>
    </location>
</feature>
<feature type="transmembrane region" description="Helical" evidence="7">
    <location>
        <begin position="173"/>
        <end position="189"/>
    </location>
</feature>
<proteinExistence type="predicted"/>
<dbReference type="GO" id="GO:0022857">
    <property type="term" value="F:transmembrane transporter activity"/>
    <property type="evidence" value="ECO:0007669"/>
    <property type="project" value="InterPro"/>
</dbReference>
<dbReference type="PANTHER" id="PTHR23513">
    <property type="entry name" value="INTEGRAL MEMBRANE EFFLUX PROTEIN-RELATED"/>
    <property type="match status" value="1"/>
</dbReference>
<evidence type="ECO:0000256" key="3">
    <source>
        <dbReference type="ARBA" id="ARBA00022692"/>
    </source>
</evidence>
<reference evidence="9 10" key="1">
    <citation type="submission" date="2017-09" db="EMBL/GenBank/DDBJ databases">
        <authorList>
            <person name="Lee N."/>
            <person name="Cho B.-K."/>
        </authorList>
    </citation>
    <scope>NUCLEOTIDE SEQUENCE [LARGE SCALE GENOMIC DNA]</scope>
    <source>
        <strain evidence="9 10">ATCC 27476</strain>
    </source>
</reference>
<feature type="compositionally biased region" description="Basic and acidic residues" evidence="6">
    <location>
        <begin position="90"/>
        <end position="104"/>
    </location>
</feature>
<evidence type="ECO:0000256" key="5">
    <source>
        <dbReference type="ARBA" id="ARBA00023136"/>
    </source>
</evidence>
<keyword evidence="4 7" id="KW-1133">Transmembrane helix</keyword>
<dbReference type="CDD" id="cd06173">
    <property type="entry name" value="MFS_MefA_like"/>
    <property type="match status" value="1"/>
</dbReference>
<feature type="transmembrane region" description="Helical" evidence="7">
    <location>
        <begin position="328"/>
        <end position="352"/>
    </location>
</feature>
<keyword evidence="2" id="KW-1003">Cell membrane</keyword>
<protein>
    <submittedName>
        <fullName evidence="9">MFS transporter</fullName>
    </submittedName>
</protein>
<dbReference type="InterPro" id="IPR036259">
    <property type="entry name" value="MFS_trans_sf"/>
</dbReference>
<feature type="transmembrane region" description="Helical" evidence="7">
    <location>
        <begin position="240"/>
        <end position="261"/>
    </location>
</feature>
<dbReference type="EMBL" id="CP023692">
    <property type="protein sequence ID" value="QEV46270.1"/>
    <property type="molecule type" value="Genomic_DNA"/>
</dbReference>
<sequence length="513" mass="52722">MTPPRLARSPAPTGAKRTSRLRDALVGPFCPVRLVTGAAPSPPPEDRNPRNRPDPAATLARRGSSKRHPYGTRRGRPARPRVRTAAGGRLLREHGHPLPGDRGRLVGPGPDGGRRAPRPGARRGRRRRRVLRGALGWVGDRLPVRRVIVCCFAGSAAVSGLLAGLAFAGVHHLALVLTGVALLGVGLGVREPLLTSAVRAVVDTTAVAGAVRVRSAMASLSSFSGPIVAGALVGPLGYSAVLALSCAVVTVCAALTAALPMPAAPARPRERAAVGAASWAADAAAGFRAIRGVVPEWRLALLAMAVDFALFPVFAVVVPALVSSHHPGRTWVLSIVESAFAVGMILGSALVVGWSNRAVGRRRTVPYGFAALGAGFVGTGAAVALTGPGAPLVFTAVASLLLMVSGAGLCMVTVNTGTVRLLATPSEFRNRMVAAASFLSGIVMPLGSLAGGLISRTSGEWLALTALGGVICLCAGIARADRSLTRFLAMPDEELDEAYLREFPSAFGGAAVR</sequence>
<name>A0A5J6J603_STRVI</name>
<feature type="transmembrane region" description="Helical" evidence="7">
    <location>
        <begin position="216"/>
        <end position="234"/>
    </location>
</feature>
<dbReference type="SUPFAM" id="SSF103473">
    <property type="entry name" value="MFS general substrate transporter"/>
    <property type="match status" value="1"/>
</dbReference>
<dbReference type="PANTHER" id="PTHR23513:SF6">
    <property type="entry name" value="MAJOR FACILITATOR SUPERFAMILY ASSOCIATED DOMAIN-CONTAINING PROTEIN"/>
    <property type="match status" value="1"/>
</dbReference>
<dbReference type="InterPro" id="IPR011701">
    <property type="entry name" value="MFS"/>
</dbReference>
<evidence type="ECO:0000256" key="1">
    <source>
        <dbReference type="ARBA" id="ARBA00004651"/>
    </source>
</evidence>